<organism evidence="2 3">
    <name type="scientific">Flagellimonas marina</name>
    <dbReference type="NCBI Taxonomy" id="1775168"/>
    <lineage>
        <taxon>Bacteria</taxon>
        <taxon>Pseudomonadati</taxon>
        <taxon>Bacteroidota</taxon>
        <taxon>Flavobacteriia</taxon>
        <taxon>Flavobacteriales</taxon>
        <taxon>Flavobacteriaceae</taxon>
        <taxon>Flagellimonas</taxon>
    </lineage>
</organism>
<name>A0ABV8PNR6_9FLAO</name>
<proteinExistence type="predicted"/>
<reference evidence="3" key="1">
    <citation type="journal article" date="2019" name="Int. J. Syst. Evol. Microbiol.">
        <title>The Global Catalogue of Microorganisms (GCM) 10K type strain sequencing project: providing services to taxonomists for standard genome sequencing and annotation.</title>
        <authorList>
            <consortium name="The Broad Institute Genomics Platform"/>
            <consortium name="The Broad Institute Genome Sequencing Center for Infectious Disease"/>
            <person name="Wu L."/>
            <person name="Ma J."/>
        </authorList>
    </citation>
    <scope>NUCLEOTIDE SEQUENCE [LARGE SCALE GENOMIC DNA]</scope>
    <source>
        <strain evidence="3">CGMCC 1.15774</strain>
    </source>
</reference>
<accession>A0ABV8PNR6</accession>
<keyword evidence="3" id="KW-1185">Reference proteome</keyword>
<keyword evidence="1" id="KW-0732">Signal</keyword>
<evidence type="ECO:0000256" key="1">
    <source>
        <dbReference type="SAM" id="SignalP"/>
    </source>
</evidence>
<evidence type="ECO:0000313" key="2">
    <source>
        <dbReference type="EMBL" id="MFC4221169.1"/>
    </source>
</evidence>
<comment type="caution">
    <text evidence="2">The sequence shown here is derived from an EMBL/GenBank/DDBJ whole genome shotgun (WGS) entry which is preliminary data.</text>
</comment>
<sequence>MKPTIAIMLMALVFHACAPLVHISKAGAPIPCLGAIGKQRSTLFAKYFHKVGEPTLSEPIAISIQSVAFTPGQLVKYTKRQESQGKKSNISKGDSTQIQQQYYMAKISDAIGLTTQLKSSENQPIIDYLKEDKNLVMLTGISFMANEEISRQINTTGHYYINNVNGKLTLELNGNAGKYQVEMSDLQIFGFETSNFCWKRNKLGQVEIAHILMDGNSCPGETKNNPNKLDPILDYSKL</sequence>
<dbReference type="EMBL" id="JBHSCL010000007">
    <property type="protein sequence ID" value="MFC4221169.1"/>
    <property type="molecule type" value="Genomic_DNA"/>
</dbReference>
<gene>
    <name evidence="2" type="ORF">ACFOWS_13535</name>
</gene>
<dbReference type="RefSeq" id="WP_379765423.1">
    <property type="nucleotide sequence ID" value="NZ_JBHSCL010000007.1"/>
</dbReference>
<feature type="chain" id="PRO_5046595408" description="Lipoprotein" evidence="1">
    <location>
        <begin position="19"/>
        <end position="238"/>
    </location>
</feature>
<dbReference type="Proteomes" id="UP001595841">
    <property type="component" value="Unassembled WGS sequence"/>
</dbReference>
<feature type="signal peptide" evidence="1">
    <location>
        <begin position="1"/>
        <end position="18"/>
    </location>
</feature>
<evidence type="ECO:0008006" key="4">
    <source>
        <dbReference type="Google" id="ProtNLM"/>
    </source>
</evidence>
<protein>
    <recommendedName>
        <fullName evidence="4">Lipoprotein</fullName>
    </recommendedName>
</protein>
<evidence type="ECO:0000313" key="3">
    <source>
        <dbReference type="Proteomes" id="UP001595841"/>
    </source>
</evidence>